<dbReference type="RefSeq" id="WP_007070823.1">
    <property type="nucleotide sequence ID" value="NZ_GG698602.1"/>
</dbReference>
<dbReference type="Pfam" id="PF14657">
    <property type="entry name" value="Arm-DNA-bind_4"/>
    <property type="match status" value="1"/>
</dbReference>
<keyword evidence="3" id="KW-1185">Reference proteome</keyword>
<dbReference type="EMBL" id="ACIM02000001">
    <property type="protein sequence ID" value="EEW97892.1"/>
    <property type="molecule type" value="Genomic_DNA"/>
</dbReference>
<dbReference type="AlphaFoldDB" id="C9LQQ6"/>
<comment type="caution">
    <text evidence="2">The sequence shown here is derived from an EMBL/GenBank/DDBJ whole genome shotgun (WGS) entry which is preliminary data.</text>
</comment>
<proteinExistence type="predicted"/>
<dbReference type="InterPro" id="IPR028259">
    <property type="entry name" value="AP2-like_int_N"/>
</dbReference>
<dbReference type="Proteomes" id="UP000004736">
    <property type="component" value="Unassembled WGS sequence"/>
</dbReference>
<dbReference type="eggNOG" id="COG0582">
    <property type="taxonomic scope" value="Bacteria"/>
</dbReference>
<accession>C9LQQ6</accession>
<reference evidence="2" key="1">
    <citation type="submission" date="2009-09" db="EMBL/GenBank/DDBJ databases">
        <authorList>
            <person name="Weinstock G."/>
            <person name="Sodergren E."/>
            <person name="Clifton S."/>
            <person name="Fulton L."/>
            <person name="Fulton B."/>
            <person name="Courtney L."/>
            <person name="Fronick C."/>
            <person name="Harrison M."/>
            <person name="Strong C."/>
            <person name="Farmer C."/>
            <person name="Delahaunty K."/>
            <person name="Markovic C."/>
            <person name="Hall O."/>
            <person name="Minx P."/>
            <person name="Tomlinson C."/>
            <person name="Mitreva M."/>
            <person name="Nelson J."/>
            <person name="Hou S."/>
            <person name="Wollam A."/>
            <person name="Pepin K.H."/>
            <person name="Johnson M."/>
            <person name="Bhonagiri V."/>
            <person name="Nash W.E."/>
            <person name="Warren W."/>
            <person name="Chinwalla A."/>
            <person name="Mardis E.R."/>
            <person name="Wilson R.K."/>
        </authorList>
    </citation>
    <scope>NUCLEOTIDE SEQUENCE [LARGE SCALE GENOMIC DNA]</scope>
    <source>
        <strain evidence="2">DSM 15470</strain>
    </source>
</reference>
<dbReference type="STRING" id="592028.GCWU000321_01888"/>
<evidence type="ECO:0000313" key="2">
    <source>
        <dbReference type="EMBL" id="EEW97892.1"/>
    </source>
</evidence>
<feature type="domain" description="AP2-like integrase N-terminal" evidence="1">
    <location>
        <begin position="11"/>
        <end position="52"/>
    </location>
</feature>
<sequence length="98" mass="11946">MPAYKEKTKNTWYASFYFTDWTGTRKRHLRRGFKRQKDALEYEREFLVKQQGSPDMLFSSLYDLYQKDGKARVKETTITTREPLFKIAYTPLFWKYAH</sequence>
<evidence type="ECO:0000259" key="1">
    <source>
        <dbReference type="Pfam" id="PF14657"/>
    </source>
</evidence>
<protein>
    <recommendedName>
        <fullName evidence="1">AP2-like integrase N-terminal domain-containing protein</fullName>
    </recommendedName>
</protein>
<evidence type="ECO:0000313" key="3">
    <source>
        <dbReference type="Proteomes" id="UP000004736"/>
    </source>
</evidence>
<dbReference type="HOGENOM" id="CLU_027562_17_0_9"/>
<gene>
    <name evidence="2" type="ORF">GCWU000321_01888</name>
</gene>
<organism evidence="2 3">
    <name type="scientific">Dialister invisus DSM 15470</name>
    <dbReference type="NCBI Taxonomy" id="592028"/>
    <lineage>
        <taxon>Bacteria</taxon>
        <taxon>Bacillati</taxon>
        <taxon>Bacillota</taxon>
        <taxon>Negativicutes</taxon>
        <taxon>Veillonellales</taxon>
        <taxon>Veillonellaceae</taxon>
        <taxon>Dialister</taxon>
    </lineage>
</organism>
<dbReference type="GeneID" id="99885936"/>
<name>C9LQQ6_9FIRM</name>